<sequence>MSSNSPASPVRRGFVDVPFGQVHYREVRWEGRPLVLLHASPGSSRQLVPLIEQLGTGRRVLAPDTAGFGDSSPHPLAAPDARDFAATTLAALDALGLEEFDLYGSHTGACIAAEIAIAQPTRVAHLVLDGVGLFEGAFLESLLANYAPAFTPDLDGAYLSRAFQFLRDQCSFWPWYNRTREGRREAGIMPAPALHAWLLELLKANETYPLGYHAAFTWPVRERLPMVPVPTLMMAASDDPLAANTAELAPTLPGARYESLPAASDPAFAARRQAVVESFLG</sequence>
<accession>A0ABT0ACI6</accession>
<dbReference type="EMBL" id="JALHAT010000012">
    <property type="protein sequence ID" value="MCJ1960910.1"/>
    <property type="molecule type" value="Genomic_DNA"/>
</dbReference>
<dbReference type="InterPro" id="IPR000073">
    <property type="entry name" value="AB_hydrolase_1"/>
</dbReference>
<dbReference type="Gene3D" id="3.40.50.1820">
    <property type="entry name" value="alpha/beta hydrolase"/>
    <property type="match status" value="1"/>
</dbReference>
<evidence type="ECO:0000313" key="4">
    <source>
        <dbReference type="Proteomes" id="UP001162802"/>
    </source>
</evidence>
<comment type="caution">
    <text evidence="3">The sequence shown here is derived from an EMBL/GenBank/DDBJ whole genome shotgun (WGS) entry which is preliminary data.</text>
</comment>
<name>A0ABT0ACI6_9SPHN</name>
<protein>
    <submittedName>
        <fullName evidence="3">Alpha/beta hydrolase</fullName>
    </submittedName>
</protein>
<proteinExistence type="predicted"/>
<dbReference type="GO" id="GO:0016787">
    <property type="term" value="F:hydrolase activity"/>
    <property type="evidence" value="ECO:0007669"/>
    <property type="project" value="UniProtKB-KW"/>
</dbReference>
<feature type="domain" description="AB hydrolase-1" evidence="2">
    <location>
        <begin position="33"/>
        <end position="259"/>
    </location>
</feature>
<dbReference type="PANTHER" id="PTHR43798:SF31">
    <property type="entry name" value="AB HYDROLASE SUPERFAMILY PROTEIN YCLE"/>
    <property type="match status" value="1"/>
</dbReference>
<evidence type="ECO:0000313" key="3">
    <source>
        <dbReference type="EMBL" id="MCJ1960910.1"/>
    </source>
</evidence>
<gene>
    <name evidence="3" type="ORF">MTR65_09485</name>
</gene>
<keyword evidence="1 3" id="KW-0378">Hydrolase</keyword>
<keyword evidence="4" id="KW-1185">Reference proteome</keyword>
<reference evidence="3" key="1">
    <citation type="submission" date="2022-03" db="EMBL/GenBank/DDBJ databases">
        <title>Identification of a novel bacterium isolated from mangrove sediments.</title>
        <authorList>
            <person name="Pan X."/>
        </authorList>
    </citation>
    <scope>NUCLEOTIDE SEQUENCE</scope>
    <source>
        <strain evidence="3">B2637</strain>
    </source>
</reference>
<dbReference type="PANTHER" id="PTHR43798">
    <property type="entry name" value="MONOACYLGLYCEROL LIPASE"/>
    <property type="match status" value="1"/>
</dbReference>
<organism evidence="3 4">
    <name type="scientific">Novosphingobium mangrovi</name>
    <name type="common">ex Hu et al. 2023</name>
    <dbReference type="NCBI Taxonomy" id="2930094"/>
    <lineage>
        <taxon>Bacteria</taxon>
        <taxon>Pseudomonadati</taxon>
        <taxon>Pseudomonadota</taxon>
        <taxon>Alphaproteobacteria</taxon>
        <taxon>Sphingomonadales</taxon>
        <taxon>Sphingomonadaceae</taxon>
        <taxon>Novosphingobium</taxon>
    </lineage>
</organism>
<dbReference type="RefSeq" id="WP_243799471.1">
    <property type="nucleotide sequence ID" value="NZ_JALHAT010000012.1"/>
</dbReference>
<dbReference type="PRINTS" id="PR00111">
    <property type="entry name" value="ABHYDROLASE"/>
</dbReference>
<dbReference type="Pfam" id="PF00561">
    <property type="entry name" value="Abhydrolase_1"/>
    <property type="match status" value="1"/>
</dbReference>
<dbReference type="Proteomes" id="UP001162802">
    <property type="component" value="Unassembled WGS sequence"/>
</dbReference>
<dbReference type="SUPFAM" id="SSF53474">
    <property type="entry name" value="alpha/beta-Hydrolases"/>
    <property type="match status" value="1"/>
</dbReference>
<dbReference type="InterPro" id="IPR029058">
    <property type="entry name" value="AB_hydrolase_fold"/>
</dbReference>
<dbReference type="InterPro" id="IPR050266">
    <property type="entry name" value="AB_hydrolase_sf"/>
</dbReference>
<evidence type="ECO:0000256" key="1">
    <source>
        <dbReference type="ARBA" id="ARBA00022801"/>
    </source>
</evidence>
<evidence type="ECO:0000259" key="2">
    <source>
        <dbReference type="Pfam" id="PF00561"/>
    </source>
</evidence>